<reference evidence="1 2" key="1">
    <citation type="submission" date="2018-10" db="EMBL/GenBank/DDBJ databases">
        <title>Genomic Encyclopedia of Type Strains, Phase IV (KMG-IV): sequencing the most valuable type-strain genomes for metagenomic binning, comparative biology and taxonomic classification.</title>
        <authorList>
            <person name="Goeker M."/>
        </authorList>
    </citation>
    <scope>NUCLEOTIDE SEQUENCE [LARGE SCALE GENOMIC DNA]</scope>
    <source>
        <strain evidence="1 2">DSM 4734</strain>
    </source>
</reference>
<dbReference type="AlphaFoldDB" id="A0A495D1N5"/>
<name>A0A495D1N5_9PROT</name>
<comment type="caution">
    <text evidence="1">The sequence shown here is derived from an EMBL/GenBank/DDBJ whole genome shotgun (WGS) entry which is preliminary data.</text>
</comment>
<proteinExistence type="predicted"/>
<evidence type="ECO:0000313" key="1">
    <source>
        <dbReference type="EMBL" id="RKQ95446.1"/>
    </source>
</evidence>
<dbReference type="RefSeq" id="WP_121211956.1">
    <property type="nucleotide sequence ID" value="NZ_RBIM01000006.1"/>
</dbReference>
<gene>
    <name evidence="1" type="ORF">C7435_2548</name>
</gene>
<accession>A0A495D1N5</accession>
<dbReference type="Proteomes" id="UP000273675">
    <property type="component" value="Unassembled WGS sequence"/>
</dbReference>
<sequence length="69" mass="7708">MSECAQQASALATLKLVEAGLKRMLPVTGIDAMTPEEVRGWTIAQVELLVIFLGEQIERDQLKPWEVVR</sequence>
<dbReference type="EMBL" id="RBIM01000006">
    <property type="protein sequence ID" value="RKQ95446.1"/>
    <property type="molecule type" value="Genomic_DNA"/>
</dbReference>
<organism evidence="1 2">
    <name type="scientific">Maricaulis maris</name>
    <dbReference type="NCBI Taxonomy" id="74318"/>
    <lineage>
        <taxon>Bacteria</taxon>
        <taxon>Pseudomonadati</taxon>
        <taxon>Pseudomonadota</taxon>
        <taxon>Alphaproteobacteria</taxon>
        <taxon>Maricaulales</taxon>
        <taxon>Maricaulaceae</taxon>
        <taxon>Maricaulis</taxon>
    </lineage>
</organism>
<protein>
    <submittedName>
        <fullName evidence="1">Uncharacterized protein</fullName>
    </submittedName>
</protein>
<evidence type="ECO:0000313" key="2">
    <source>
        <dbReference type="Proteomes" id="UP000273675"/>
    </source>
</evidence>